<keyword evidence="10" id="KW-1185">Reference proteome</keyword>
<dbReference type="PANTHER" id="PTHR31832:SF88">
    <property type="entry name" value="TRANSCRIPTION FACTOR INTERACTOR AND REGULATOR ZNF-B FAMILY-RELATED"/>
    <property type="match status" value="1"/>
</dbReference>
<dbReference type="InterPro" id="IPR000315">
    <property type="entry name" value="Znf_B-box"/>
</dbReference>
<dbReference type="OrthoDB" id="153872at2759"/>
<evidence type="ECO:0000256" key="8">
    <source>
        <dbReference type="ARBA" id="ARBA00023242"/>
    </source>
</evidence>
<evidence type="ECO:0000313" key="10">
    <source>
        <dbReference type="Proteomes" id="UP000447434"/>
    </source>
</evidence>
<evidence type="ECO:0000256" key="7">
    <source>
        <dbReference type="ARBA" id="ARBA00023163"/>
    </source>
</evidence>
<dbReference type="SMART" id="SM00336">
    <property type="entry name" value="BBOX"/>
    <property type="match status" value="2"/>
</dbReference>
<keyword evidence="7" id="KW-0804">Transcription</keyword>
<evidence type="ECO:0000256" key="3">
    <source>
        <dbReference type="ARBA" id="ARBA00022737"/>
    </source>
</evidence>
<accession>A0A6A5NN42</accession>
<dbReference type="GO" id="GO:0008270">
    <property type="term" value="F:zinc ion binding"/>
    <property type="evidence" value="ECO:0007669"/>
    <property type="project" value="UniProtKB-KW"/>
</dbReference>
<evidence type="ECO:0000256" key="6">
    <source>
        <dbReference type="ARBA" id="ARBA00023015"/>
    </source>
</evidence>
<evidence type="ECO:0000256" key="2">
    <source>
        <dbReference type="ARBA" id="ARBA00022723"/>
    </source>
</evidence>
<dbReference type="InterPro" id="IPR049808">
    <property type="entry name" value="CONSTANS-like_Bbox1"/>
</dbReference>
<dbReference type="GO" id="GO:0000976">
    <property type="term" value="F:transcription cis-regulatory region binding"/>
    <property type="evidence" value="ECO:0007669"/>
    <property type="project" value="UniProtKB-ARBA"/>
</dbReference>
<dbReference type="FunFam" id="3.30.160.60:FF:000856">
    <property type="entry name" value="B-box zinc finger protein 21"/>
    <property type="match status" value="1"/>
</dbReference>
<keyword evidence="8" id="KW-0539">Nucleus</keyword>
<dbReference type="Pfam" id="PF00643">
    <property type="entry name" value="zf-B_box"/>
    <property type="match status" value="1"/>
</dbReference>
<dbReference type="Gene3D" id="3.30.160.60">
    <property type="entry name" value="Classic Zinc Finger"/>
    <property type="match status" value="1"/>
</dbReference>
<dbReference type="Proteomes" id="UP000447434">
    <property type="component" value="Chromosome 14"/>
</dbReference>
<dbReference type="GO" id="GO:0005634">
    <property type="term" value="C:nucleus"/>
    <property type="evidence" value="ECO:0007669"/>
    <property type="project" value="UniProtKB-SubCell"/>
</dbReference>
<evidence type="ECO:0000256" key="1">
    <source>
        <dbReference type="ARBA" id="ARBA00004123"/>
    </source>
</evidence>
<keyword evidence="3" id="KW-0677">Repeat</keyword>
<sequence>MKIHCDVCTKNDASLFCTADEAALCDSCDHRVHHANKLASKHHRFSLHRPSSNQYPLCDICHEKKAFLFCQQDRAILCGDCDLSIHSVNEYTEKHDRFLLSGVKLSASAKVYSSNDSNSTKLSHSSVKNSYPISPFMPYKTTPSPASTVPNAIEGVGSTNTSSISEYLIETIPGWQVDDFLDSSSVSITFSKSNDMLPLFEANIEENMGSFSGIWVPQAPTPPLYSSSQMDRQIENKGTNDGINMKGSNSSRLRDNDSNFIVPQISPVSNSKRPRFLW</sequence>
<organism evidence="9 10">
    <name type="scientific">Lupinus albus</name>
    <name type="common">White lupine</name>
    <name type="synonym">Lupinus termis</name>
    <dbReference type="NCBI Taxonomy" id="3870"/>
    <lineage>
        <taxon>Eukaryota</taxon>
        <taxon>Viridiplantae</taxon>
        <taxon>Streptophyta</taxon>
        <taxon>Embryophyta</taxon>
        <taxon>Tracheophyta</taxon>
        <taxon>Spermatophyta</taxon>
        <taxon>Magnoliopsida</taxon>
        <taxon>eudicotyledons</taxon>
        <taxon>Gunneridae</taxon>
        <taxon>Pentapetalae</taxon>
        <taxon>rosids</taxon>
        <taxon>fabids</taxon>
        <taxon>Fabales</taxon>
        <taxon>Fabaceae</taxon>
        <taxon>Papilionoideae</taxon>
        <taxon>50 kb inversion clade</taxon>
        <taxon>genistoids sensu lato</taxon>
        <taxon>core genistoids</taxon>
        <taxon>Genisteae</taxon>
        <taxon>Lupinus</taxon>
    </lineage>
</organism>
<proteinExistence type="predicted"/>
<keyword evidence="2" id="KW-0479">Metal-binding</keyword>
<evidence type="ECO:0000256" key="4">
    <source>
        <dbReference type="ARBA" id="ARBA00022771"/>
    </source>
</evidence>
<comment type="caution">
    <text evidence="9">The sequence shown here is derived from an EMBL/GenBank/DDBJ whole genome shotgun (WGS) entry which is preliminary data.</text>
</comment>
<evidence type="ECO:0000313" key="9">
    <source>
        <dbReference type="EMBL" id="KAE9600130.1"/>
    </source>
</evidence>
<dbReference type="GO" id="GO:0006355">
    <property type="term" value="P:regulation of DNA-templated transcription"/>
    <property type="evidence" value="ECO:0007669"/>
    <property type="project" value="TreeGrafter"/>
</dbReference>
<reference evidence="10" key="1">
    <citation type="journal article" date="2020" name="Nat. Commun.">
        <title>Genome sequence of the cluster root forming white lupin.</title>
        <authorList>
            <person name="Hufnagel B."/>
            <person name="Marques A."/>
            <person name="Soriano A."/>
            <person name="Marques L."/>
            <person name="Divol F."/>
            <person name="Doumas P."/>
            <person name="Sallet E."/>
            <person name="Mancinotti D."/>
            <person name="Carrere S."/>
            <person name="Marande W."/>
            <person name="Arribat S."/>
            <person name="Keller J."/>
            <person name="Huneau C."/>
            <person name="Blein T."/>
            <person name="Aime D."/>
            <person name="Laguerre M."/>
            <person name="Taylor J."/>
            <person name="Schubert V."/>
            <person name="Nelson M."/>
            <person name="Geu-Flores F."/>
            <person name="Crespi M."/>
            <person name="Gallardo-Guerrero K."/>
            <person name="Delaux P.-M."/>
            <person name="Salse J."/>
            <person name="Berges H."/>
            <person name="Guyot R."/>
            <person name="Gouzy J."/>
            <person name="Peret B."/>
        </authorList>
    </citation>
    <scope>NUCLEOTIDE SEQUENCE [LARGE SCALE GENOMIC DNA]</scope>
    <source>
        <strain evidence="10">cv. Amiga</strain>
    </source>
</reference>
<comment type="subcellular location">
    <subcellularLocation>
        <location evidence="1">Nucleus</location>
    </subcellularLocation>
</comment>
<name>A0A6A5NN42_LUPAL</name>
<dbReference type="EMBL" id="WOCE01000014">
    <property type="protein sequence ID" value="KAE9600130.1"/>
    <property type="molecule type" value="Genomic_DNA"/>
</dbReference>
<evidence type="ECO:0000256" key="5">
    <source>
        <dbReference type="ARBA" id="ARBA00022833"/>
    </source>
</evidence>
<dbReference type="InterPro" id="IPR051979">
    <property type="entry name" value="B-box_zinc_finger"/>
</dbReference>
<keyword evidence="4" id="KW-0863">Zinc-finger</keyword>
<dbReference type="AlphaFoldDB" id="A0A6A5NN42"/>
<keyword evidence="6" id="KW-0805">Transcription regulation</keyword>
<dbReference type="PROSITE" id="PS50119">
    <property type="entry name" value="ZF_BBOX"/>
    <property type="match status" value="2"/>
</dbReference>
<protein>
    <submittedName>
        <fullName evidence="9">Putative transcription factor interactor and regulator Znf-B family</fullName>
    </submittedName>
</protein>
<keyword evidence="5" id="KW-0862">Zinc</keyword>
<dbReference type="GO" id="GO:0009640">
    <property type="term" value="P:photomorphogenesis"/>
    <property type="evidence" value="ECO:0007669"/>
    <property type="project" value="TreeGrafter"/>
</dbReference>
<gene>
    <name evidence="9" type="ORF">Lalb_Chr14g0369681</name>
</gene>
<dbReference type="CDD" id="cd19821">
    <property type="entry name" value="Bbox1_BBX-like"/>
    <property type="match status" value="2"/>
</dbReference>
<dbReference type="PANTHER" id="PTHR31832">
    <property type="entry name" value="B-BOX ZINC FINGER PROTEIN 22"/>
    <property type="match status" value="1"/>
</dbReference>